<reference evidence="2 3" key="1">
    <citation type="submission" date="2024-02" db="EMBL/GenBank/DDBJ databases">
        <authorList>
            <person name="Chen Y."/>
            <person name="Shah S."/>
            <person name="Dougan E. K."/>
            <person name="Thang M."/>
            <person name="Chan C."/>
        </authorList>
    </citation>
    <scope>NUCLEOTIDE SEQUENCE [LARGE SCALE GENOMIC DNA]</scope>
</reference>
<feature type="compositionally biased region" description="Polar residues" evidence="1">
    <location>
        <begin position="179"/>
        <end position="189"/>
    </location>
</feature>
<evidence type="ECO:0000313" key="3">
    <source>
        <dbReference type="Proteomes" id="UP001642484"/>
    </source>
</evidence>
<name>A0ABP0ISX2_9DINO</name>
<feature type="compositionally biased region" description="Low complexity" evidence="1">
    <location>
        <begin position="544"/>
        <end position="554"/>
    </location>
</feature>
<dbReference type="Proteomes" id="UP001642484">
    <property type="component" value="Unassembled WGS sequence"/>
</dbReference>
<gene>
    <name evidence="2" type="ORF">CCMP2556_LOCUS7802</name>
</gene>
<accession>A0ABP0ISX2</accession>
<feature type="compositionally biased region" description="Polar residues" evidence="1">
    <location>
        <begin position="585"/>
        <end position="601"/>
    </location>
</feature>
<feature type="region of interest" description="Disordered" evidence="1">
    <location>
        <begin position="527"/>
        <end position="607"/>
    </location>
</feature>
<evidence type="ECO:0000256" key="1">
    <source>
        <dbReference type="SAM" id="MobiDB-lite"/>
    </source>
</evidence>
<feature type="compositionally biased region" description="Basic and acidic residues" evidence="1">
    <location>
        <begin position="193"/>
        <end position="213"/>
    </location>
</feature>
<feature type="region of interest" description="Disordered" evidence="1">
    <location>
        <begin position="179"/>
        <end position="213"/>
    </location>
</feature>
<dbReference type="EMBL" id="CAXAMN010003470">
    <property type="protein sequence ID" value="CAK9004764.1"/>
    <property type="molecule type" value="Genomic_DNA"/>
</dbReference>
<organism evidence="2 3">
    <name type="scientific">Durusdinium trenchii</name>
    <dbReference type="NCBI Taxonomy" id="1381693"/>
    <lineage>
        <taxon>Eukaryota</taxon>
        <taxon>Sar</taxon>
        <taxon>Alveolata</taxon>
        <taxon>Dinophyceae</taxon>
        <taxon>Suessiales</taxon>
        <taxon>Symbiodiniaceae</taxon>
        <taxon>Durusdinium</taxon>
    </lineage>
</organism>
<feature type="region of interest" description="Disordered" evidence="1">
    <location>
        <begin position="39"/>
        <end position="58"/>
    </location>
</feature>
<protein>
    <submittedName>
        <fullName evidence="2">Uncharacterized protein</fullName>
    </submittedName>
</protein>
<proteinExistence type="predicted"/>
<comment type="caution">
    <text evidence="2">The sequence shown here is derived from an EMBL/GenBank/DDBJ whole genome shotgun (WGS) entry which is preliminary data.</text>
</comment>
<evidence type="ECO:0000313" key="2">
    <source>
        <dbReference type="EMBL" id="CAK9004764.1"/>
    </source>
</evidence>
<sequence length="1207" mass="136610">MAELPPGFRHLPTVPRTGRATEILPRILLTTCPDTLRNKRRKQQLASQPLCPKGLPFKRSSKVSKEKAPSFGQFLIQEDHLAKLEFPKTVLAPGGDSGQHDVGLALKSVEESSLMDSEKDVLASLTSLWDESLMDRVDRLDLEQPMVARSTELVESQELLPSSRSWAEQQAYCRSLMSSRNGSRMNTPNAGEYHSRASEDVSEPKPHPEARLEDLQRSFSISTEEVAARLKDLRRRPVGDFHIEVPDAGVEHELESLPSQSSVTNLSFTMMDEKPKVPVRRRRSLGSDFETPKGQMQIPSSLEELRELFQGAGLLMIPLKTSEQALPTDEEELLVGTEHSSKEELQRAVKRLNTYRWFCRVPPVDIEEDEVELCECLSEALLLRQPVFLNESHLTARRISDLGEQLGGFMAKGDCTMMLHKESSLISAVDVGILCSHTAGWSYASSPPPGVDESSAAPGLQDEMLRRAGRHRSDWHAEHPEERGKGFATWFPMFSKTTEPVSLQNLPDSLTGFRSMWEISEKWMNDKAQEPKEAPKTPSPSPSGPSGSGACSPRRPLKHDAHPLVRPWTNQSTRSRPGTVGTVGTMASSTSRQSPQESKPNGQRVRQVLWGSTEGAKRREWSRASNLSWGDRSKTVMLRRQLLNPRLQGIAGSRIGDTCILRGAPSVGHDTKEDEPNFVVFPPEGVCPLELLSGCHLPTWTIMPNSRCFQPSHALQVRMWRVRLLRARLPPPGGSRRASKYNSLWLPEDAPYDAIRLEELPLSFLTCDCSAEGNSFCILFRPQLLRLCEGDQLEVELRGLRGSNQRHHFFHEFRTCAELEWQDHEFFEKVQTFCELFGNIQPFQAALPPLHRSFSVPSSTVPDLRPLSHLTKEFKTDDIELSMFFYCAGVATFDACLRLQRSDGKIKVERATMVFNLHDRFLVRVLLPCSVSKYELAFRIATTQRPEKLVEHPLKYSIRSQESRSFPLTAVEDPPSQKYQRFGFCPVPAKAQLLGISICSPMEYGLQPGTLYFLVHVHRENLLEEAVPEPVGAPRATRLFEALRKEHQEAEFHALETQMILKKDPLFIEEMDPSEREDDLARRRSFQNTQRMMLHRPSSEAMDPSVNIMRRLHHGLECNLADRIQDLPMKMHLELVVREGRSNQQRFVQRLQRKLGHPEFFEGLLHLGDHDAGSKVELYYRITEDVSKAPLKIGEWNVGRLDALDDG</sequence>
<keyword evidence="3" id="KW-1185">Reference proteome</keyword>